<name>A0A0K1QK88_PSEFL</name>
<accession>A0A0K1QK88</accession>
<reference evidence="1 2" key="1">
    <citation type="journal article" date="2012" name="J. Bacteriol.">
        <title>Draft genome sequence of the cyanide-utilizing bacterium Pseudomonas fluorescens strain NCIMB 11764.</title>
        <authorList>
            <person name="Vilo C.A."/>
            <person name="Benedik M.J."/>
            <person name="Kunz D.A."/>
            <person name="Dong Q."/>
        </authorList>
    </citation>
    <scope>NUCLEOTIDE SEQUENCE [LARGE SCALE GENOMIC DNA]</scope>
    <source>
        <strain evidence="1 2">NCIMB 11764</strain>
    </source>
</reference>
<dbReference type="EMBL" id="CP010945">
    <property type="protein sequence ID" value="AKV06123.1"/>
    <property type="molecule type" value="Genomic_DNA"/>
</dbReference>
<protein>
    <submittedName>
        <fullName evidence="1">Uncharacterized protein</fullName>
    </submittedName>
</protein>
<organism evidence="1 2">
    <name type="scientific">Pseudomonas fluorescens NCIMB 11764</name>
    <dbReference type="NCBI Taxonomy" id="1221522"/>
    <lineage>
        <taxon>Bacteria</taxon>
        <taxon>Pseudomonadati</taxon>
        <taxon>Pseudomonadota</taxon>
        <taxon>Gammaproteobacteria</taxon>
        <taxon>Pseudomonadales</taxon>
        <taxon>Pseudomonadaceae</taxon>
        <taxon>Pseudomonas</taxon>
    </lineage>
</organism>
<evidence type="ECO:0000313" key="1">
    <source>
        <dbReference type="EMBL" id="AKV06123.1"/>
    </source>
</evidence>
<evidence type="ECO:0000313" key="2">
    <source>
        <dbReference type="Proteomes" id="UP000017175"/>
    </source>
</evidence>
<gene>
    <name evidence="1" type="ORF">B723_06815</name>
</gene>
<proteinExistence type="predicted"/>
<dbReference type="OrthoDB" id="9927826at2"/>
<dbReference type="Proteomes" id="UP000017175">
    <property type="component" value="Chromosome"/>
</dbReference>
<sequence>MSDAKMGRMMDRIALGRLAEAYAHFFAHCGNHRRAMQMTCKAAIRAGYKPCACWVSATALAARQHTHSVAFTKGDSPSYLIIMVGRVGIDYELNPMFSPTIGTPGWKLIEGEAADQYQAWGLSREADEIEYEIAS</sequence>
<dbReference type="AlphaFoldDB" id="A0A0K1QK88"/>